<sequence length="88" mass="10073">MRLTAQEIEQMKSVDIGAVDKETLADASGFTFDPMLPKETRAQRMLEHFKNPYCFRLGDMVIKLEFADEGPSLQELLTTFFLRQKSGL</sequence>
<evidence type="ECO:0000313" key="2">
    <source>
        <dbReference type="Proteomes" id="UP000307720"/>
    </source>
</evidence>
<keyword evidence="2" id="KW-1185">Reference proteome</keyword>
<dbReference type="EMBL" id="SRZB01000023">
    <property type="protein sequence ID" value="TGX97975.1"/>
    <property type="molecule type" value="Genomic_DNA"/>
</dbReference>
<dbReference type="Proteomes" id="UP000307720">
    <property type="component" value="Unassembled WGS sequence"/>
</dbReference>
<accession>A0AC61QXV5</accession>
<comment type="caution">
    <text evidence="1">The sequence shown here is derived from an EMBL/GenBank/DDBJ whole genome shotgun (WGS) entry which is preliminary data.</text>
</comment>
<organism evidence="1 2">
    <name type="scientific">Hominisplanchenecus murintestinalis</name>
    <dbReference type="NCBI Taxonomy" id="2941517"/>
    <lineage>
        <taxon>Bacteria</taxon>
        <taxon>Bacillati</taxon>
        <taxon>Bacillota</taxon>
        <taxon>Clostridia</taxon>
        <taxon>Lachnospirales</taxon>
        <taxon>Lachnospiraceae</taxon>
        <taxon>Hominisplanchenecus</taxon>
    </lineage>
</organism>
<gene>
    <name evidence="1" type="ORF">E5357_10415</name>
</gene>
<protein>
    <submittedName>
        <fullName evidence="1">Uncharacterized protein</fullName>
    </submittedName>
</protein>
<proteinExistence type="predicted"/>
<reference evidence="1" key="1">
    <citation type="submission" date="2019-04" db="EMBL/GenBank/DDBJ databases">
        <title>Microbes associate with the intestines of laboratory mice.</title>
        <authorList>
            <person name="Navarre W."/>
            <person name="Wong E."/>
            <person name="Huang K."/>
            <person name="Tropini C."/>
            <person name="Ng K."/>
            <person name="Yu B."/>
        </authorList>
    </citation>
    <scope>NUCLEOTIDE SEQUENCE</scope>
    <source>
        <strain evidence="1">NM72_1-8</strain>
    </source>
</reference>
<evidence type="ECO:0000313" key="1">
    <source>
        <dbReference type="EMBL" id="TGX97975.1"/>
    </source>
</evidence>
<name>A0AC61QXV5_9FIRM</name>